<keyword evidence="2" id="KW-1003">Cell membrane</keyword>
<evidence type="ECO:0000313" key="12">
    <source>
        <dbReference type="Proteomes" id="UP000320216"/>
    </source>
</evidence>
<dbReference type="AlphaFoldDB" id="A0A5B8M3Z7"/>
<accession>A0A5B8M3Z7</accession>
<evidence type="ECO:0000256" key="7">
    <source>
        <dbReference type="SAM" id="MobiDB-lite"/>
    </source>
</evidence>
<dbReference type="GO" id="GO:0022857">
    <property type="term" value="F:transmembrane transporter activity"/>
    <property type="evidence" value="ECO:0007669"/>
    <property type="project" value="TreeGrafter"/>
</dbReference>
<evidence type="ECO:0000256" key="6">
    <source>
        <dbReference type="ARBA" id="ARBA00038076"/>
    </source>
</evidence>
<evidence type="ECO:0000256" key="5">
    <source>
        <dbReference type="ARBA" id="ARBA00023136"/>
    </source>
</evidence>
<dbReference type="GO" id="GO:0005886">
    <property type="term" value="C:plasma membrane"/>
    <property type="evidence" value="ECO:0007669"/>
    <property type="project" value="UniProtKB-SubCell"/>
</dbReference>
<keyword evidence="12" id="KW-1185">Reference proteome</keyword>
<dbReference type="PANTHER" id="PTHR30572">
    <property type="entry name" value="MEMBRANE COMPONENT OF TRANSPORTER-RELATED"/>
    <property type="match status" value="1"/>
</dbReference>
<feature type="compositionally biased region" description="Low complexity" evidence="7">
    <location>
        <begin position="138"/>
        <end position="165"/>
    </location>
</feature>
<keyword evidence="5 8" id="KW-0472">Membrane</keyword>
<feature type="region of interest" description="Disordered" evidence="7">
    <location>
        <begin position="138"/>
        <end position="175"/>
    </location>
</feature>
<organism evidence="11 12">
    <name type="scientific">Humibacter ginsenosidimutans</name>
    <dbReference type="NCBI Taxonomy" id="2599293"/>
    <lineage>
        <taxon>Bacteria</taxon>
        <taxon>Bacillati</taxon>
        <taxon>Actinomycetota</taxon>
        <taxon>Actinomycetes</taxon>
        <taxon>Micrococcales</taxon>
        <taxon>Microbacteriaceae</taxon>
        <taxon>Humibacter</taxon>
    </lineage>
</organism>
<evidence type="ECO:0000256" key="4">
    <source>
        <dbReference type="ARBA" id="ARBA00022989"/>
    </source>
</evidence>
<feature type="compositionally biased region" description="Polar residues" evidence="7">
    <location>
        <begin position="95"/>
        <end position="106"/>
    </location>
</feature>
<dbReference type="RefSeq" id="WP_146320593.1">
    <property type="nucleotide sequence ID" value="NZ_CP042305.1"/>
</dbReference>
<gene>
    <name evidence="11" type="ORF">FPZ11_10140</name>
</gene>
<evidence type="ECO:0000259" key="10">
    <source>
        <dbReference type="Pfam" id="PF12704"/>
    </source>
</evidence>
<sequence>MFLTYLRRELSNRKKQSVIIAIGMALAIALVILVNGVSTGVKDAEATALESVNGVGTDVTITKTVKPGSASGNQRFDFGSKNNGNGSDGSTNLSQSRLSTTMGTSTYSESSLAKVKGVDGVKAATATLSLQNSTFSGQIAQGDSSSSGSGTSGSTSGQASPPSGSGSEGGSMGPSSFGIDQFTVTGISTGARTVGPMSATTLSSGRYLDSGDNGKDVVVLDSSYAKSESLKVGKTVTIGDTKFTVVGIVKSTSSSSTTASNAYIPLDTAQKVADLDGKISNIYVTATSAGDVASLKTALEKVLPSATVSTEADLASSVSGSLSTVSALVTNLGTWLSLLVLAAAFLIAVLFTISGVSRRTREFGTLKAIGWSNGRVVRQVTGESLVNGLIGGAIGAIVGIAAIVVVNLISPTLSMSASGSAGAPSGGPGGQGGGMAQGAAQAAQGGSEIALHIPLTAGIILIAVGLSVLGGLVAGAFGGWRASRLRPAEALRSVA</sequence>
<dbReference type="Pfam" id="PF02687">
    <property type="entry name" value="FtsX"/>
    <property type="match status" value="1"/>
</dbReference>
<dbReference type="Proteomes" id="UP000320216">
    <property type="component" value="Chromosome"/>
</dbReference>
<dbReference type="InterPro" id="IPR003838">
    <property type="entry name" value="ABC3_permease_C"/>
</dbReference>
<comment type="subcellular location">
    <subcellularLocation>
        <location evidence="1">Cell membrane</location>
        <topology evidence="1">Multi-pass membrane protein</topology>
    </subcellularLocation>
</comment>
<evidence type="ECO:0000313" key="11">
    <source>
        <dbReference type="EMBL" id="QDZ15083.1"/>
    </source>
</evidence>
<keyword evidence="3 8" id="KW-0812">Transmembrane</keyword>
<protein>
    <submittedName>
        <fullName evidence="11">FtsX-like permease family protein</fullName>
    </submittedName>
</protein>
<dbReference type="OrthoDB" id="4832961at2"/>
<dbReference type="EMBL" id="CP042305">
    <property type="protein sequence ID" value="QDZ15083.1"/>
    <property type="molecule type" value="Genomic_DNA"/>
</dbReference>
<feature type="domain" description="ABC3 transporter permease C-terminal" evidence="9">
    <location>
        <begin position="336"/>
        <end position="485"/>
    </location>
</feature>
<feature type="transmembrane region" description="Helical" evidence="8">
    <location>
        <begin position="385"/>
        <end position="409"/>
    </location>
</feature>
<feature type="transmembrane region" description="Helical" evidence="8">
    <location>
        <begin position="332"/>
        <end position="353"/>
    </location>
</feature>
<dbReference type="PANTHER" id="PTHR30572:SF4">
    <property type="entry name" value="ABC TRANSPORTER PERMEASE YTRF"/>
    <property type="match status" value="1"/>
</dbReference>
<evidence type="ECO:0000256" key="1">
    <source>
        <dbReference type="ARBA" id="ARBA00004651"/>
    </source>
</evidence>
<feature type="transmembrane region" description="Helical" evidence="8">
    <location>
        <begin position="455"/>
        <end position="477"/>
    </location>
</feature>
<dbReference type="KEGG" id="huw:FPZ11_10140"/>
<reference evidence="11 12" key="1">
    <citation type="submission" date="2019-07" db="EMBL/GenBank/DDBJ databases">
        <title>Full genome sequence of Humibacter sp. WJ7-1.</title>
        <authorList>
            <person name="Im W.-T."/>
        </authorList>
    </citation>
    <scope>NUCLEOTIDE SEQUENCE [LARGE SCALE GENOMIC DNA]</scope>
    <source>
        <strain evidence="11 12">WJ7-1</strain>
    </source>
</reference>
<name>A0A5B8M3Z7_9MICO</name>
<evidence type="ECO:0000259" key="9">
    <source>
        <dbReference type="Pfam" id="PF02687"/>
    </source>
</evidence>
<evidence type="ECO:0000256" key="2">
    <source>
        <dbReference type="ARBA" id="ARBA00022475"/>
    </source>
</evidence>
<feature type="region of interest" description="Disordered" evidence="7">
    <location>
        <begin position="66"/>
        <end position="106"/>
    </location>
</feature>
<dbReference type="Pfam" id="PF12704">
    <property type="entry name" value="MacB_PCD"/>
    <property type="match status" value="1"/>
</dbReference>
<dbReference type="InterPro" id="IPR025857">
    <property type="entry name" value="MacB_PCD"/>
</dbReference>
<dbReference type="InterPro" id="IPR050250">
    <property type="entry name" value="Macrolide_Exporter_MacB"/>
</dbReference>
<feature type="domain" description="MacB-like periplasmic core" evidence="10">
    <location>
        <begin position="18"/>
        <end position="301"/>
    </location>
</feature>
<evidence type="ECO:0000256" key="8">
    <source>
        <dbReference type="SAM" id="Phobius"/>
    </source>
</evidence>
<keyword evidence="4 8" id="KW-1133">Transmembrane helix</keyword>
<feature type="compositionally biased region" description="Low complexity" evidence="7">
    <location>
        <begin position="79"/>
        <end position="94"/>
    </location>
</feature>
<proteinExistence type="inferred from homology"/>
<evidence type="ECO:0000256" key="3">
    <source>
        <dbReference type="ARBA" id="ARBA00022692"/>
    </source>
</evidence>
<feature type="transmembrane region" description="Helical" evidence="8">
    <location>
        <begin position="17"/>
        <end position="37"/>
    </location>
</feature>
<comment type="similarity">
    <text evidence="6">Belongs to the ABC-4 integral membrane protein family.</text>
</comment>